<dbReference type="PANTHER" id="PTHR24413">
    <property type="entry name" value="SPECKLE-TYPE POZ PROTEIN"/>
    <property type="match status" value="1"/>
</dbReference>
<dbReference type="Proteomes" id="UP000887578">
    <property type="component" value="Unplaced"/>
</dbReference>
<dbReference type="PROSITE" id="PS50097">
    <property type="entry name" value="BTB"/>
    <property type="match status" value="1"/>
</dbReference>
<dbReference type="InterPro" id="IPR000210">
    <property type="entry name" value="BTB/POZ_dom"/>
</dbReference>
<sequence length="292" mass="32714">MTFANECQIRVKWRISRSIASHDVINSDEFASNIPGVKYSLTIYTKLEPTVNGYHQVKVVLNLSMGKTNLIQAAFTVSVKSANAKVTNDFVYSNNSTSFGTLKALGWIKIKAENFLSLAELLWESDDKDITIIVKDEQIKIHKCILCAISPVFKAELNCGMKEAVEKKIEITDFCFKTVKAAINFCYEQDITEFVNEENASELLHFADKYNIKALHDAIQSILIEKLSELNVCKLANISITSNATELRECCICFLVTLAKQSTIIDGIKELKDEIASEIGRRSFVSSCTKNL</sequence>
<dbReference type="AlphaFoldDB" id="A0A914Q9E1"/>
<evidence type="ECO:0000313" key="2">
    <source>
        <dbReference type="Proteomes" id="UP000887578"/>
    </source>
</evidence>
<dbReference type="CDD" id="cd18186">
    <property type="entry name" value="BTB_POZ_ZBTB_KLHL-like"/>
    <property type="match status" value="1"/>
</dbReference>
<evidence type="ECO:0000313" key="3">
    <source>
        <dbReference type="WBParaSite" id="PDA_v2.g28204.t1"/>
    </source>
</evidence>
<dbReference type="WBParaSite" id="PDA_v2.g28204.t1">
    <property type="protein sequence ID" value="PDA_v2.g28204.t1"/>
    <property type="gene ID" value="PDA_v2.g28204"/>
</dbReference>
<proteinExistence type="predicted"/>
<accession>A0A914Q9E1</accession>
<dbReference type="SUPFAM" id="SSF54695">
    <property type="entry name" value="POZ domain"/>
    <property type="match status" value="1"/>
</dbReference>
<feature type="domain" description="BTB" evidence="1">
    <location>
        <begin position="128"/>
        <end position="191"/>
    </location>
</feature>
<reference evidence="3" key="1">
    <citation type="submission" date="2022-11" db="UniProtKB">
        <authorList>
            <consortium name="WormBaseParasite"/>
        </authorList>
    </citation>
    <scope>IDENTIFICATION</scope>
</reference>
<dbReference type="Pfam" id="PF00651">
    <property type="entry name" value="BTB"/>
    <property type="match status" value="1"/>
</dbReference>
<dbReference type="Gene3D" id="3.30.710.10">
    <property type="entry name" value="Potassium Channel Kv1.1, Chain A"/>
    <property type="match status" value="1"/>
</dbReference>
<protein>
    <submittedName>
        <fullName evidence="3">BTB domain-containing protein</fullName>
    </submittedName>
</protein>
<keyword evidence="2" id="KW-1185">Reference proteome</keyword>
<dbReference type="InterPro" id="IPR011333">
    <property type="entry name" value="SKP1/BTB/POZ_sf"/>
</dbReference>
<evidence type="ECO:0000259" key="1">
    <source>
        <dbReference type="PROSITE" id="PS50097"/>
    </source>
</evidence>
<organism evidence="2 3">
    <name type="scientific">Panagrolaimus davidi</name>
    <dbReference type="NCBI Taxonomy" id="227884"/>
    <lineage>
        <taxon>Eukaryota</taxon>
        <taxon>Metazoa</taxon>
        <taxon>Ecdysozoa</taxon>
        <taxon>Nematoda</taxon>
        <taxon>Chromadorea</taxon>
        <taxon>Rhabditida</taxon>
        <taxon>Tylenchina</taxon>
        <taxon>Panagrolaimomorpha</taxon>
        <taxon>Panagrolaimoidea</taxon>
        <taxon>Panagrolaimidae</taxon>
        <taxon>Panagrolaimus</taxon>
    </lineage>
</organism>
<dbReference type="SMART" id="SM00225">
    <property type="entry name" value="BTB"/>
    <property type="match status" value="1"/>
</dbReference>
<name>A0A914Q9E1_9BILA</name>